<protein>
    <submittedName>
        <fullName evidence="1">Uncharacterized protein</fullName>
    </submittedName>
</protein>
<proteinExistence type="predicted"/>
<name>A0A5B7G3C9_PORTR</name>
<sequence length="119" mass="13513">MLSIVKNCKNRCVGDDDHPIPLNFLFLPPSSNHPFPSRLGSDSPPPTAPSVSSLRPLRNIDLLQCRFLTGARRGQESFITFRTSITRYKSYSLILVTKVDSFPVQRGKRYCNNKSTHYK</sequence>
<evidence type="ECO:0000313" key="2">
    <source>
        <dbReference type="Proteomes" id="UP000324222"/>
    </source>
</evidence>
<gene>
    <name evidence="1" type="ORF">E2C01_044809</name>
</gene>
<reference evidence="1 2" key="1">
    <citation type="submission" date="2019-05" db="EMBL/GenBank/DDBJ databases">
        <title>Another draft genome of Portunus trituberculatus and its Hox gene families provides insights of decapod evolution.</title>
        <authorList>
            <person name="Jeong J.-H."/>
            <person name="Song I."/>
            <person name="Kim S."/>
            <person name="Choi T."/>
            <person name="Kim D."/>
            <person name="Ryu S."/>
            <person name="Kim W."/>
        </authorList>
    </citation>
    <scope>NUCLEOTIDE SEQUENCE [LARGE SCALE GENOMIC DNA]</scope>
    <source>
        <tissue evidence="1">Muscle</tissue>
    </source>
</reference>
<evidence type="ECO:0000313" key="1">
    <source>
        <dbReference type="EMBL" id="MPC50974.1"/>
    </source>
</evidence>
<dbReference type="EMBL" id="VSRR010009853">
    <property type="protein sequence ID" value="MPC50974.1"/>
    <property type="molecule type" value="Genomic_DNA"/>
</dbReference>
<comment type="caution">
    <text evidence="1">The sequence shown here is derived from an EMBL/GenBank/DDBJ whole genome shotgun (WGS) entry which is preliminary data.</text>
</comment>
<dbReference type="Proteomes" id="UP000324222">
    <property type="component" value="Unassembled WGS sequence"/>
</dbReference>
<dbReference type="AlphaFoldDB" id="A0A5B7G3C9"/>
<organism evidence="1 2">
    <name type="scientific">Portunus trituberculatus</name>
    <name type="common">Swimming crab</name>
    <name type="synonym">Neptunus trituberculatus</name>
    <dbReference type="NCBI Taxonomy" id="210409"/>
    <lineage>
        <taxon>Eukaryota</taxon>
        <taxon>Metazoa</taxon>
        <taxon>Ecdysozoa</taxon>
        <taxon>Arthropoda</taxon>
        <taxon>Crustacea</taxon>
        <taxon>Multicrustacea</taxon>
        <taxon>Malacostraca</taxon>
        <taxon>Eumalacostraca</taxon>
        <taxon>Eucarida</taxon>
        <taxon>Decapoda</taxon>
        <taxon>Pleocyemata</taxon>
        <taxon>Brachyura</taxon>
        <taxon>Eubrachyura</taxon>
        <taxon>Portunoidea</taxon>
        <taxon>Portunidae</taxon>
        <taxon>Portuninae</taxon>
        <taxon>Portunus</taxon>
    </lineage>
</organism>
<accession>A0A5B7G3C9</accession>
<keyword evidence="2" id="KW-1185">Reference proteome</keyword>